<sequence>MGILTGTLKTIIFLENPVERPLQIFLAPTVCPIEMNDENQRVGNKQQAGPDPAVSNAKTANRSVAYRTEGEKKEKDPVTPPVEPQTMTVKVIGPNQDELSFLAKMSSKVDKLCLTYEVYKDVEAYVYRYFLDGQRLERSKTWEENGVTLVDLVDGVLTVEVMLETVGGADVPAAALETVYEVI</sequence>
<feature type="compositionally biased region" description="Basic and acidic residues" evidence="1">
    <location>
        <begin position="68"/>
        <end position="77"/>
    </location>
</feature>
<comment type="caution">
    <text evidence="2">The sequence shown here is derived from an EMBL/GenBank/DDBJ whole genome shotgun (WGS) entry which is preliminary data.</text>
</comment>
<reference evidence="3" key="2">
    <citation type="submission" date="2013-04" db="EMBL/GenBank/DDBJ databases">
        <title>Genomic mechanisms accounting for the adaptation to parasitism in nematode-trapping fungi.</title>
        <authorList>
            <person name="Ahren D.G."/>
        </authorList>
    </citation>
    <scope>NUCLEOTIDE SEQUENCE [LARGE SCALE GENOMIC DNA]</scope>
    <source>
        <strain evidence="3">CBS 200.50</strain>
    </source>
</reference>
<dbReference type="EMBL" id="AQGS01000467">
    <property type="protein sequence ID" value="EPS39472.1"/>
    <property type="molecule type" value="Genomic_DNA"/>
</dbReference>
<name>S8BVZ1_DACHA</name>
<accession>S8BVZ1</accession>
<protein>
    <recommendedName>
        <fullName evidence="4">Ubiquitin-like domain-containing protein</fullName>
    </recommendedName>
</protein>
<dbReference type="Proteomes" id="UP000015100">
    <property type="component" value="Unassembled WGS sequence"/>
</dbReference>
<dbReference type="HOGENOM" id="CLU_1475125_0_0_1"/>
<organism evidence="2 3">
    <name type="scientific">Dactylellina haptotyla (strain CBS 200.50)</name>
    <name type="common">Nematode-trapping fungus</name>
    <name type="synonym">Monacrosporium haptotylum</name>
    <dbReference type="NCBI Taxonomy" id="1284197"/>
    <lineage>
        <taxon>Eukaryota</taxon>
        <taxon>Fungi</taxon>
        <taxon>Dikarya</taxon>
        <taxon>Ascomycota</taxon>
        <taxon>Pezizomycotina</taxon>
        <taxon>Orbiliomycetes</taxon>
        <taxon>Orbiliales</taxon>
        <taxon>Orbiliaceae</taxon>
        <taxon>Dactylellina</taxon>
    </lineage>
</organism>
<reference evidence="2 3" key="1">
    <citation type="journal article" date="2013" name="PLoS Genet.">
        <title>Genomic mechanisms accounting for the adaptation to parasitism in nematode-trapping fungi.</title>
        <authorList>
            <person name="Meerupati T."/>
            <person name="Andersson K.M."/>
            <person name="Friman E."/>
            <person name="Kumar D."/>
            <person name="Tunlid A."/>
            <person name="Ahren D."/>
        </authorList>
    </citation>
    <scope>NUCLEOTIDE SEQUENCE [LARGE SCALE GENOMIC DNA]</scope>
    <source>
        <strain evidence="2 3">CBS 200.50</strain>
    </source>
</reference>
<evidence type="ECO:0000313" key="3">
    <source>
        <dbReference type="Proteomes" id="UP000015100"/>
    </source>
</evidence>
<dbReference type="Gene3D" id="3.10.20.90">
    <property type="entry name" value="Phosphatidylinositol 3-kinase Catalytic Subunit, Chain A, domain 1"/>
    <property type="match status" value="1"/>
</dbReference>
<feature type="region of interest" description="Disordered" evidence="1">
    <location>
        <begin position="40"/>
        <end position="84"/>
    </location>
</feature>
<proteinExistence type="predicted"/>
<evidence type="ECO:0000256" key="1">
    <source>
        <dbReference type="SAM" id="MobiDB-lite"/>
    </source>
</evidence>
<evidence type="ECO:0008006" key="4">
    <source>
        <dbReference type="Google" id="ProtNLM"/>
    </source>
</evidence>
<dbReference type="SUPFAM" id="SSF54236">
    <property type="entry name" value="Ubiquitin-like"/>
    <property type="match status" value="1"/>
</dbReference>
<gene>
    <name evidence="2" type="ORF">H072_6666</name>
</gene>
<evidence type="ECO:0000313" key="2">
    <source>
        <dbReference type="EMBL" id="EPS39472.1"/>
    </source>
</evidence>
<dbReference type="InterPro" id="IPR029071">
    <property type="entry name" value="Ubiquitin-like_domsf"/>
</dbReference>
<keyword evidence="3" id="KW-1185">Reference proteome</keyword>
<dbReference type="AlphaFoldDB" id="S8BVZ1"/>